<protein>
    <submittedName>
        <fullName evidence="8">Cdc6-related protein, AAA superfamily ATPase</fullName>
    </submittedName>
</protein>
<dbReference type="EMBL" id="FTNP01000008">
    <property type="protein sequence ID" value="SIS05335.1"/>
    <property type="molecule type" value="Genomic_DNA"/>
</dbReference>
<dbReference type="Gene3D" id="3.40.50.300">
    <property type="entry name" value="P-loop containing nucleotide triphosphate hydrolases"/>
    <property type="match status" value="1"/>
</dbReference>
<dbReference type="GO" id="GO:0006260">
    <property type="term" value="P:DNA replication"/>
    <property type="evidence" value="ECO:0007669"/>
    <property type="project" value="UniProtKB-KW"/>
</dbReference>
<keyword evidence="4" id="KW-0067">ATP-binding</keyword>
<dbReference type="PANTHER" id="PTHR10763">
    <property type="entry name" value="CELL DIVISION CONTROL PROTEIN 6-RELATED"/>
    <property type="match status" value="1"/>
</dbReference>
<dbReference type="KEGG" id="hda:BB347_17830"/>
<dbReference type="GeneID" id="30957843"/>
<keyword evidence="2" id="KW-0235">DNA replication</keyword>
<keyword evidence="3" id="KW-0547">Nucleotide-binding</keyword>
<dbReference type="InterPro" id="IPR003593">
    <property type="entry name" value="AAA+_ATPase"/>
</dbReference>
<feature type="compositionally biased region" description="Basic and acidic residues" evidence="5">
    <location>
        <begin position="8"/>
        <end position="23"/>
    </location>
</feature>
<dbReference type="AlphaFoldDB" id="A0A1N7FYJ3"/>
<dbReference type="GO" id="GO:0016887">
    <property type="term" value="F:ATP hydrolysis activity"/>
    <property type="evidence" value="ECO:0007669"/>
    <property type="project" value="InterPro"/>
</dbReference>
<accession>A0A1N7FYJ3</accession>
<dbReference type="Gene3D" id="1.10.8.60">
    <property type="match status" value="1"/>
</dbReference>
<dbReference type="GO" id="GO:0005524">
    <property type="term" value="F:ATP binding"/>
    <property type="evidence" value="ECO:0007669"/>
    <property type="project" value="UniProtKB-KW"/>
</dbReference>
<proteinExistence type="inferred from homology"/>
<evidence type="ECO:0000313" key="7">
    <source>
        <dbReference type="EMBL" id="APX98565.1"/>
    </source>
</evidence>
<dbReference type="Pfam" id="PF13401">
    <property type="entry name" value="AAA_22"/>
    <property type="match status" value="1"/>
</dbReference>
<evidence type="ECO:0000256" key="5">
    <source>
        <dbReference type="SAM" id="MobiDB-lite"/>
    </source>
</evidence>
<organism evidence="8 9">
    <name type="scientific">Natronorubrum daqingense</name>
    <dbReference type="NCBI Taxonomy" id="588898"/>
    <lineage>
        <taxon>Archaea</taxon>
        <taxon>Methanobacteriati</taxon>
        <taxon>Methanobacteriota</taxon>
        <taxon>Stenosarchaea group</taxon>
        <taxon>Halobacteria</taxon>
        <taxon>Halobacteriales</taxon>
        <taxon>Natrialbaceae</taxon>
        <taxon>Natronorubrum</taxon>
    </lineage>
</organism>
<name>A0A1N7FYJ3_9EURY</name>
<dbReference type="OrthoDB" id="270161at2157"/>
<keyword evidence="7" id="KW-0614">Plasmid</keyword>
<dbReference type="CDD" id="cd00009">
    <property type="entry name" value="AAA"/>
    <property type="match status" value="1"/>
</dbReference>
<dbReference type="SUPFAM" id="SSF52540">
    <property type="entry name" value="P-loop containing nucleoside triphosphate hydrolases"/>
    <property type="match status" value="1"/>
</dbReference>
<dbReference type="InterPro" id="IPR027417">
    <property type="entry name" value="P-loop_NTPase"/>
</dbReference>
<keyword evidence="9" id="KW-1185">Reference proteome</keyword>
<geneLocation type="plasmid" evidence="7">
    <name>unnamed2</name>
</geneLocation>
<dbReference type="SMART" id="SM00382">
    <property type="entry name" value="AAA"/>
    <property type="match status" value="1"/>
</dbReference>
<dbReference type="InterPro" id="IPR049945">
    <property type="entry name" value="AAA_22"/>
</dbReference>
<evidence type="ECO:0000259" key="6">
    <source>
        <dbReference type="SMART" id="SM00382"/>
    </source>
</evidence>
<dbReference type="Proteomes" id="UP000185687">
    <property type="component" value="Unassembled WGS sequence"/>
</dbReference>
<feature type="domain" description="AAA+ ATPase" evidence="6">
    <location>
        <begin position="47"/>
        <end position="211"/>
    </location>
</feature>
<sequence length="351" mass="38829">MRSYSDQDILRDRAPLRDDHAPETIRHRDDEQTHLASLLSPDVAGGIVEVALVHGPPGVGKTCTVEAVIHEVDAEFDAIQTVMADCWTDHKRSRVLYTILEQLVGSTTARRDSTPADELLYQIKDAIDGPTVIFLDEADKLVDDLVLRDLYEIPDVRLLLAANNPHQVVGDIEPRVYSRIGTATRVKFDPYHDSELRSILDDRIRAAGVQSGLVDRQTLETISDRAERDARRAIAILRNSVDAVATGDVESITDDVISAATVSAKEDIARARISSLTADQRVVLDVLFESGPATSGSIHEEYASQVTNECGARTVRGWLGEKFQQYNLVCVLEDRHPQEYALTDAARAILR</sequence>
<dbReference type="EMBL" id="CP019329">
    <property type="protein sequence ID" value="APX98565.1"/>
    <property type="molecule type" value="Genomic_DNA"/>
</dbReference>
<reference evidence="7 10" key="1">
    <citation type="submission" date="2017-01" db="EMBL/GenBank/DDBJ databases">
        <title>Complete genome sequence of Haloterrigena daqingensis type strain (JX313T).</title>
        <authorList>
            <person name="Shuang W."/>
        </authorList>
    </citation>
    <scope>NUCLEOTIDE SEQUENCE [LARGE SCALE GENOMIC DNA]</scope>
    <source>
        <strain evidence="10">JX313</strain>
        <strain evidence="7">JX313T</strain>
        <plasmid evidence="10">Plasmid unnamed2</plasmid>
        <plasmid evidence="7">unnamed2</plasmid>
    </source>
</reference>
<dbReference type="PANTHER" id="PTHR10763:SF22">
    <property type="entry name" value="ORC1-TYPE DNA REPLICATION PROTEIN"/>
    <property type="match status" value="1"/>
</dbReference>
<comment type="similarity">
    <text evidence="1">Belongs to the CDC6/cdc18 family.</text>
</comment>
<evidence type="ECO:0000313" key="8">
    <source>
        <dbReference type="EMBL" id="SIS05335.1"/>
    </source>
</evidence>
<dbReference type="RefSeq" id="WP_076583987.1">
    <property type="nucleotide sequence ID" value="NZ_CP019329.1"/>
</dbReference>
<dbReference type="InterPro" id="IPR050311">
    <property type="entry name" value="ORC1/CDC6"/>
</dbReference>
<reference evidence="8 9" key="2">
    <citation type="submission" date="2017-01" db="EMBL/GenBank/DDBJ databases">
        <authorList>
            <person name="Mah S.A."/>
            <person name="Swanson W.J."/>
            <person name="Moy G.W."/>
            <person name="Vacquier V.D."/>
        </authorList>
    </citation>
    <scope>NUCLEOTIDE SEQUENCE [LARGE SCALE GENOMIC DNA]</scope>
    <source>
        <strain evidence="8 9">CGMCC 1.8909</strain>
    </source>
</reference>
<evidence type="ECO:0000313" key="10">
    <source>
        <dbReference type="Proteomes" id="UP000187321"/>
    </source>
</evidence>
<evidence type="ECO:0000256" key="2">
    <source>
        <dbReference type="ARBA" id="ARBA00022705"/>
    </source>
</evidence>
<evidence type="ECO:0000256" key="4">
    <source>
        <dbReference type="ARBA" id="ARBA00022840"/>
    </source>
</evidence>
<gene>
    <name evidence="7" type="ORF">BB347_17830</name>
    <name evidence="8" type="ORF">SAMN05421809_3573</name>
</gene>
<evidence type="ECO:0000256" key="3">
    <source>
        <dbReference type="ARBA" id="ARBA00022741"/>
    </source>
</evidence>
<evidence type="ECO:0000256" key="1">
    <source>
        <dbReference type="ARBA" id="ARBA00006184"/>
    </source>
</evidence>
<evidence type="ECO:0000313" key="9">
    <source>
        <dbReference type="Proteomes" id="UP000185687"/>
    </source>
</evidence>
<dbReference type="Proteomes" id="UP000187321">
    <property type="component" value="Plasmid unnamed2"/>
</dbReference>
<feature type="region of interest" description="Disordered" evidence="5">
    <location>
        <begin position="1"/>
        <end position="23"/>
    </location>
</feature>